<evidence type="ECO:0000313" key="3">
    <source>
        <dbReference type="EMBL" id="QEC63284.1"/>
    </source>
</evidence>
<sequence length="382" mass="43294">MILNNLKMAITGAPVNIRVAGGCIANVWASPPDHVPGEFNLEFKNAIVFPGLINSHDHLDFNLFPALGDRTYKNYTEWGRYIHKNYPDKIGRIMRVPTVLREQWGVYKNLLNGITTVVNHGKKVKKNEGPITVFENCQCIHSVRFEKKWWLQLNNPLKKNVPVAIHTGEGIDEASAREIDKLISRNMLKRDIIGIHGVAMNEDQAQWLKALVWCPESNYFLLGKTAPVGRLKENVPIVFGTDSTLTGDWNLWEHIRRARATKQLTDIELFETLTINPANTWKLKTGEIAEGKDADIVVAKEKKSAPASDAFFGLNPEDILMVVHKGHIVLFDEDIYPQLKSIDLDNYGRVYIKAACKYVSGNLPQLMHRISEFYRGVNFPVI</sequence>
<keyword evidence="4" id="KW-1185">Reference proteome</keyword>
<organism evidence="3 4">
    <name type="scientific">Mucilaginibacter ginsenosidivorans</name>
    <dbReference type="NCBI Taxonomy" id="398053"/>
    <lineage>
        <taxon>Bacteria</taxon>
        <taxon>Pseudomonadati</taxon>
        <taxon>Bacteroidota</taxon>
        <taxon>Sphingobacteriia</taxon>
        <taxon>Sphingobacteriales</taxon>
        <taxon>Sphingobacteriaceae</taxon>
        <taxon>Mucilaginibacter</taxon>
    </lineage>
</organism>
<name>A0A5B8UW36_9SPHI</name>
<dbReference type="Pfam" id="PF01979">
    <property type="entry name" value="Amidohydro_1"/>
    <property type="match status" value="1"/>
</dbReference>
<dbReference type="InterPro" id="IPR050287">
    <property type="entry name" value="MTA/SAH_deaminase"/>
</dbReference>
<dbReference type="SUPFAM" id="SSF51556">
    <property type="entry name" value="Metallo-dependent hydrolases"/>
    <property type="match status" value="1"/>
</dbReference>
<accession>A0A5B8UW36</accession>
<dbReference type="SUPFAM" id="SSF51338">
    <property type="entry name" value="Composite domain of metallo-dependent hydrolases"/>
    <property type="match status" value="1"/>
</dbReference>
<feature type="domain" description="Amidohydrolase-related" evidence="2">
    <location>
        <begin position="158"/>
        <end position="329"/>
    </location>
</feature>
<dbReference type="InterPro" id="IPR011059">
    <property type="entry name" value="Metal-dep_hydrolase_composite"/>
</dbReference>
<dbReference type="Gene3D" id="2.30.40.10">
    <property type="entry name" value="Urease, subunit C, domain 1"/>
    <property type="match status" value="1"/>
</dbReference>
<proteinExistence type="predicted"/>
<dbReference type="Gene3D" id="3.20.20.140">
    <property type="entry name" value="Metal-dependent hydrolases"/>
    <property type="match status" value="2"/>
</dbReference>
<dbReference type="GO" id="GO:0016810">
    <property type="term" value="F:hydrolase activity, acting on carbon-nitrogen (but not peptide) bonds"/>
    <property type="evidence" value="ECO:0007669"/>
    <property type="project" value="InterPro"/>
</dbReference>
<dbReference type="OrthoDB" id="9807210at2"/>
<dbReference type="EMBL" id="CP042436">
    <property type="protein sequence ID" value="QEC63284.1"/>
    <property type="molecule type" value="Genomic_DNA"/>
</dbReference>
<gene>
    <name evidence="3" type="ORF">FRZ54_12085</name>
</gene>
<dbReference type="PANTHER" id="PTHR43794:SF11">
    <property type="entry name" value="AMIDOHYDROLASE-RELATED DOMAIN-CONTAINING PROTEIN"/>
    <property type="match status" value="1"/>
</dbReference>
<dbReference type="Proteomes" id="UP000321479">
    <property type="component" value="Chromosome"/>
</dbReference>
<dbReference type="InterPro" id="IPR032466">
    <property type="entry name" value="Metal_Hydrolase"/>
</dbReference>
<protein>
    <submittedName>
        <fullName evidence="3">Amidohydrolase family protein</fullName>
    </submittedName>
</protein>
<reference evidence="3 4" key="1">
    <citation type="journal article" date="2017" name="Curr. Microbiol.">
        <title>Mucilaginibacter ginsenosidivorans sp. nov., Isolated from Soil of Ginseng Field.</title>
        <authorList>
            <person name="Kim M.M."/>
            <person name="Siddiqi M.Z."/>
            <person name="Im W.T."/>
        </authorList>
    </citation>
    <scope>NUCLEOTIDE SEQUENCE [LARGE SCALE GENOMIC DNA]</scope>
    <source>
        <strain evidence="3 4">Gsoil 3017</strain>
    </source>
</reference>
<dbReference type="AlphaFoldDB" id="A0A5B8UW36"/>
<dbReference type="PANTHER" id="PTHR43794">
    <property type="entry name" value="AMINOHYDROLASE SSNA-RELATED"/>
    <property type="match status" value="1"/>
</dbReference>
<keyword evidence="1 3" id="KW-0378">Hydrolase</keyword>
<evidence type="ECO:0000259" key="2">
    <source>
        <dbReference type="Pfam" id="PF01979"/>
    </source>
</evidence>
<dbReference type="InterPro" id="IPR006680">
    <property type="entry name" value="Amidohydro-rel"/>
</dbReference>
<dbReference type="KEGG" id="mgin:FRZ54_12085"/>
<dbReference type="RefSeq" id="WP_147031860.1">
    <property type="nucleotide sequence ID" value="NZ_CP042436.1"/>
</dbReference>
<evidence type="ECO:0000313" key="4">
    <source>
        <dbReference type="Proteomes" id="UP000321479"/>
    </source>
</evidence>
<evidence type="ECO:0000256" key="1">
    <source>
        <dbReference type="ARBA" id="ARBA00022801"/>
    </source>
</evidence>